<dbReference type="EMBL" id="CAJNOQ010000211">
    <property type="protein sequence ID" value="CAF0772917.1"/>
    <property type="molecule type" value="Genomic_DNA"/>
</dbReference>
<name>A0A813QTB1_9BILA</name>
<organism evidence="1 5">
    <name type="scientific">Didymodactylos carnosus</name>
    <dbReference type="NCBI Taxonomy" id="1234261"/>
    <lineage>
        <taxon>Eukaryota</taxon>
        <taxon>Metazoa</taxon>
        <taxon>Spiralia</taxon>
        <taxon>Gnathifera</taxon>
        <taxon>Rotifera</taxon>
        <taxon>Eurotatoria</taxon>
        <taxon>Bdelloidea</taxon>
        <taxon>Philodinida</taxon>
        <taxon>Philodinidae</taxon>
        <taxon>Didymodactylos</taxon>
    </lineage>
</organism>
<evidence type="ECO:0000313" key="2">
    <source>
        <dbReference type="EMBL" id="CAF1023734.1"/>
    </source>
</evidence>
<dbReference type="AlphaFoldDB" id="A0A813QTB1"/>
<reference evidence="1" key="1">
    <citation type="submission" date="2021-02" db="EMBL/GenBank/DDBJ databases">
        <authorList>
            <person name="Nowell W R."/>
        </authorList>
    </citation>
    <scope>NUCLEOTIDE SEQUENCE</scope>
</reference>
<dbReference type="EMBL" id="CAJOBA010007090">
    <property type="protein sequence ID" value="CAF3792270.1"/>
    <property type="molecule type" value="Genomic_DNA"/>
</dbReference>
<dbReference type="Proteomes" id="UP000663829">
    <property type="component" value="Unassembled WGS sequence"/>
</dbReference>
<comment type="caution">
    <text evidence="1">The sequence shown here is derived from an EMBL/GenBank/DDBJ whole genome shotgun (WGS) entry which is preliminary data.</text>
</comment>
<proteinExistence type="predicted"/>
<evidence type="ECO:0000313" key="3">
    <source>
        <dbReference type="EMBL" id="CAF3555209.1"/>
    </source>
</evidence>
<dbReference type="Proteomes" id="UP000682733">
    <property type="component" value="Unassembled WGS sequence"/>
</dbReference>
<keyword evidence="5" id="KW-1185">Reference proteome</keyword>
<dbReference type="EMBL" id="CAJNOK010007078">
    <property type="protein sequence ID" value="CAF1023734.1"/>
    <property type="molecule type" value="Genomic_DNA"/>
</dbReference>
<dbReference type="Proteomes" id="UP000677228">
    <property type="component" value="Unassembled WGS sequence"/>
</dbReference>
<accession>A0A813QTB1</accession>
<dbReference type="EMBL" id="CAJOBC010000211">
    <property type="protein sequence ID" value="CAF3555209.1"/>
    <property type="molecule type" value="Genomic_DNA"/>
</dbReference>
<protein>
    <submittedName>
        <fullName evidence="1">Uncharacterized protein</fullName>
    </submittedName>
</protein>
<evidence type="ECO:0000313" key="4">
    <source>
        <dbReference type="EMBL" id="CAF3792270.1"/>
    </source>
</evidence>
<evidence type="ECO:0000313" key="5">
    <source>
        <dbReference type="Proteomes" id="UP000663829"/>
    </source>
</evidence>
<dbReference type="Proteomes" id="UP000681722">
    <property type="component" value="Unassembled WGS sequence"/>
</dbReference>
<evidence type="ECO:0000313" key="1">
    <source>
        <dbReference type="EMBL" id="CAF0772917.1"/>
    </source>
</evidence>
<sequence>MFGSSPPSNSSAPSSSYVINVHQPEVNTYGFDNNCYYTTLAGLLNTTVEELVKKCERMQEGGPKGATIDQIDSLYRDAHLPIQKFYVFTSAAQLSSFFHRANIGDSPVGIPFAWEVPNAGYNHMVALYLRRQSGTVDGILVDYQRPSNDPGRTTDRLPQSSKYYVLDTLGLFPSMHDDL</sequence>
<gene>
    <name evidence="1" type="ORF">GPM918_LOCUS2029</name>
    <name evidence="2" type="ORF">OVA965_LOCUS15634</name>
    <name evidence="3" type="ORF">SRO942_LOCUS2029</name>
    <name evidence="4" type="ORF">TMI583_LOCUS15645</name>
</gene>